<protein>
    <submittedName>
        <fullName evidence="2">Uncharacterized protein</fullName>
    </submittedName>
</protein>
<feature type="compositionally biased region" description="Basic and acidic residues" evidence="1">
    <location>
        <begin position="156"/>
        <end position="168"/>
    </location>
</feature>
<feature type="region of interest" description="Disordered" evidence="1">
    <location>
        <begin position="99"/>
        <end position="196"/>
    </location>
</feature>
<comment type="caution">
    <text evidence="2">The sequence shown here is derived from an EMBL/GenBank/DDBJ whole genome shotgun (WGS) entry which is preliminary data.</text>
</comment>
<organism evidence="2 3">
    <name type="scientific">Nannocystis bainbridge</name>
    <dbReference type="NCBI Taxonomy" id="2995303"/>
    <lineage>
        <taxon>Bacteria</taxon>
        <taxon>Pseudomonadati</taxon>
        <taxon>Myxococcota</taxon>
        <taxon>Polyangia</taxon>
        <taxon>Nannocystales</taxon>
        <taxon>Nannocystaceae</taxon>
        <taxon>Nannocystis</taxon>
    </lineage>
</organism>
<dbReference type="RefSeq" id="WP_272086947.1">
    <property type="nucleotide sequence ID" value="NZ_JAQNDL010000001.1"/>
</dbReference>
<evidence type="ECO:0000256" key="1">
    <source>
        <dbReference type="SAM" id="MobiDB-lite"/>
    </source>
</evidence>
<feature type="compositionally biased region" description="Low complexity" evidence="1">
    <location>
        <begin position="99"/>
        <end position="111"/>
    </location>
</feature>
<dbReference type="EMBL" id="JAQNDL010000001">
    <property type="protein sequence ID" value="MDC0718468.1"/>
    <property type="molecule type" value="Genomic_DNA"/>
</dbReference>
<dbReference type="PROSITE" id="PS51257">
    <property type="entry name" value="PROKAR_LIPOPROTEIN"/>
    <property type="match status" value="1"/>
</dbReference>
<gene>
    <name evidence="2" type="ORF">POL25_16280</name>
</gene>
<proteinExistence type="predicted"/>
<name>A0ABT5DZ87_9BACT</name>
<evidence type="ECO:0000313" key="2">
    <source>
        <dbReference type="EMBL" id="MDC0718468.1"/>
    </source>
</evidence>
<sequence length="250" mass="25974">MRARERTGAALVMLATACAPQDRLASPSPLDAPAPQAAPQAAPQEEAERGNQDDELGLAEYERLLADKETRLRAAGVLLAARGPSLDDAIAERDRGLAPPAVAPAAPSAPGGVMGGAVGEGRVATAKSRRPTKGDSPSPDASGKHEAAPPPAPPPRPKDSATREKKVQYDPNPKPTTSQSGYAAPPADDEPTSAGRCQNICDLSASTCELESKICDLAAKHADDPRYGDLCRRADEDCRQAAEACQRCSP</sequence>
<evidence type="ECO:0000313" key="3">
    <source>
        <dbReference type="Proteomes" id="UP001221686"/>
    </source>
</evidence>
<keyword evidence="3" id="KW-1185">Reference proteome</keyword>
<feature type="region of interest" description="Disordered" evidence="1">
    <location>
        <begin position="22"/>
        <end position="55"/>
    </location>
</feature>
<reference evidence="2 3" key="1">
    <citation type="submission" date="2022-11" db="EMBL/GenBank/DDBJ databases">
        <title>Minimal conservation of predation-associated metabolite biosynthetic gene clusters underscores biosynthetic potential of Myxococcota including descriptions for ten novel species: Archangium lansinium sp. nov., Myxococcus landrumus sp. nov., Nannocystis bai.</title>
        <authorList>
            <person name="Ahearne A."/>
            <person name="Stevens C."/>
            <person name="Dowd S."/>
        </authorList>
    </citation>
    <scope>NUCLEOTIDE SEQUENCE [LARGE SCALE GENOMIC DNA]</scope>
    <source>
        <strain evidence="2 3">BB15-2</strain>
    </source>
</reference>
<accession>A0ABT5DZ87</accession>
<feature type="compositionally biased region" description="Low complexity" evidence="1">
    <location>
        <begin position="33"/>
        <end position="44"/>
    </location>
</feature>
<dbReference type="Proteomes" id="UP001221686">
    <property type="component" value="Unassembled WGS sequence"/>
</dbReference>